<reference evidence="2 3" key="1">
    <citation type="submission" date="2014-10" db="EMBL/GenBank/DDBJ databases">
        <title>Genome sequence of Micropolyspora internatus JCM3315.</title>
        <authorList>
            <person name="Shin S.-K."/>
            <person name="Yi H."/>
        </authorList>
    </citation>
    <scope>NUCLEOTIDE SEQUENCE [LARGE SCALE GENOMIC DNA]</scope>
    <source>
        <strain evidence="2 3">JCM 3315</strain>
    </source>
</reference>
<dbReference type="EMBL" id="JRZE01000003">
    <property type="protein sequence ID" value="KHF44150.1"/>
    <property type="molecule type" value="Genomic_DNA"/>
</dbReference>
<proteinExistence type="predicted"/>
<evidence type="ECO:0000256" key="1">
    <source>
        <dbReference type="SAM" id="Phobius"/>
    </source>
</evidence>
<protein>
    <recommendedName>
        <fullName evidence="4">DUF2537 domain-containing protein</fullName>
    </recommendedName>
</protein>
<evidence type="ECO:0000313" key="3">
    <source>
        <dbReference type="Proteomes" id="UP000030848"/>
    </source>
</evidence>
<dbReference type="Pfam" id="PF10801">
    <property type="entry name" value="DUF2537"/>
    <property type="match status" value="1"/>
</dbReference>
<sequence>MNGVIGEAELLVRDDRAVMVRWHGGAGRKSKDDDGTGEDEAALGRHDAWDATVVAEGDLDDLVGVELAEALDEWARVCAAIARTGGAAGRQVVSRRGRQLVARVAAVLGEPVRYRDPMTDETTVVQPPSPEALWAMTHVRSHHGPRGRDRVDPTPPWGTGLTVAAFVAVFVVVAMLALAQSLVSETTGWVAVLAAAVVTGGLAPSLWLGRTVPIVRWIVLGTVAGTALSWIGVLFIAFA</sequence>
<dbReference type="InterPro" id="IPR024244">
    <property type="entry name" value="DUF2537"/>
</dbReference>
<keyword evidence="1" id="KW-0812">Transmembrane</keyword>
<keyword evidence="1" id="KW-1133">Transmembrane helix</keyword>
<dbReference type="AlphaFoldDB" id="A0A837D9E0"/>
<comment type="caution">
    <text evidence="2">The sequence shown here is derived from an EMBL/GenBank/DDBJ whole genome shotgun (WGS) entry which is preliminary data.</text>
</comment>
<evidence type="ECO:0000313" key="2">
    <source>
        <dbReference type="EMBL" id="KHF44150.1"/>
    </source>
</evidence>
<feature type="transmembrane region" description="Helical" evidence="1">
    <location>
        <begin position="157"/>
        <end position="178"/>
    </location>
</feature>
<organism evidence="2 3">
    <name type="scientific">Saccharomonospora viridis</name>
    <dbReference type="NCBI Taxonomy" id="1852"/>
    <lineage>
        <taxon>Bacteria</taxon>
        <taxon>Bacillati</taxon>
        <taxon>Actinomycetota</taxon>
        <taxon>Actinomycetes</taxon>
        <taxon>Pseudonocardiales</taxon>
        <taxon>Pseudonocardiaceae</taxon>
        <taxon>Saccharomonospora</taxon>
    </lineage>
</organism>
<evidence type="ECO:0008006" key="4">
    <source>
        <dbReference type="Google" id="ProtNLM"/>
    </source>
</evidence>
<dbReference type="Proteomes" id="UP000030848">
    <property type="component" value="Unassembled WGS sequence"/>
</dbReference>
<gene>
    <name evidence="2" type="ORF">MINT15_10320</name>
</gene>
<feature type="transmembrane region" description="Helical" evidence="1">
    <location>
        <begin position="190"/>
        <end position="208"/>
    </location>
</feature>
<name>A0A837D9E0_9PSEU</name>
<accession>A0A837D9E0</accession>
<dbReference type="RefSeq" id="WP_015787665.1">
    <property type="nucleotide sequence ID" value="NZ_FOWS01000004.1"/>
</dbReference>
<dbReference type="OMA" id="LHEWAKV"/>
<keyword evidence="1" id="KW-0472">Membrane</keyword>
<feature type="transmembrane region" description="Helical" evidence="1">
    <location>
        <begin position="214"/>
        <end position="238"/>
    </location>
</feature>